<gene>
    <name evidence="3" type="ORF">M0R45_017511</name>
</gene>
<reference evidence="3 4" key="1">
    <citation type="journal article" date="2023" name="G3 (Bethesda)">
        <title>A chromosome-length genome assembly and annotation of blackberry (Rubus argutus, cv. 'Hillquist').</title>
        <authorList>
            <person name="Bruna T."/>
            <person name="Aryal R."/>
            <person name="Dudchenko O."/>
            <person name="Sargent D.J."/>
            <person name="Mead D."/>
            <person name="Buti M."/>
            <person name="Cavallini A."/>
            <person name="Hytonen T."/>
            <person name="Andres J."/>
            <person name="Pham M."/>
            <person name="Weisz D."/>
            <person name="Mascagni F."/>
            <person name="Usai G."/>
            <person name="Natali L."/>
            <person name="Bassil N."/>
            <person name="Fernandez G.E."/>
            <person name="Lomsadze A."/>
            <person name="Armour M."/>
            <person name="Olukolu B."/>
            <person name="Poorten T."/>
            <person name="Britton C."/>
            <person name="Davik J."/>
            <person name="Ashrafi H."/>
            <person name="Aiden E.L."/>
            <person name="Borodovsky M."/>
            <person name="Worthington M."/>
        </authorList>
    </citation>
    <scope>NUCLEOTIDE SEQUENCE [LARGE SCALE GENOMIC DNA]</scope>
    <source>
        <strain evidence="3">PI 553951</strain>
    </source>
</reference>
<evidence type="ECO:0000256" key="1">
    <source>
        <dbReference type="ARBA" id="ARBA00009995"/>
    </source>
</evidence>
<protein>
    <submittedName>
        <fullName evidence="3">Uncharacterized protein</fullName>
    </submittedName>
</protein>
<organism evidence="3 4">
    <name type="scientific">Rubus argutus</name>
    <name type="common">Southern blackberry</name>
    <dbReference type="NCBI Taxonomy" id="59490"/>
    <lineage>
        <taxon>Eukaryota</taxon>
        <taxon>Viridiplantae</taxon>
        <taxon>Streptophyta</taxon>
        <taxon>Embryophyta</taxon>
        <taxon>Tracheophyta</taxon>
        <taxon>Spermatophyta</taxon>
        <taxon>Magnoliopsida</taxon>
        <taxon>eudicotyledons</taxon>
        <taxon>Gunneridae</taxon>
        <taxon>Pentapetalae</taxon>
        <taxon>rosids</taxon>
        <taxon>fabids</taxon>
        <taxon>Rosales</taxon>
        <taxon>Rosaceae</taxon>
        <taxon>Rosoideae</taxon>
        <taxon>Rosoideae incertae sedis</taxon>
        <taxon>Rubus</taxon>
    </lineage>
</organism>
<dbReference type="FunFam" id="3.40.50.2000:FF:000138">
    <property type="entry name" value="Glycosyltransferase"/>
    <property type="match status" value="1"/>
</dbReference>
<sequence length="454" mass="51099">MDLRNPRPTTPCHVAALPIPGRGHINPMMCLCHSIHSISPDTIVSFIVTQEWLGFIGSDPKPSNVRFVTIPQVIPSEIGRGADSPGFYETVLRKMRAPVEELLDRLEPPVTALIADTYLVWSVEIGNVRNIPVASLWTMSASVYSVFHYFDLLVQNRHFPVNLAESGEDRVDYIPGLTSTRVADLPTCFYGKGLQVLDRALESIASLSKAQYLLLPSVYELESEVIDALRQSVSMPVYHIGPTIPYFKVEAHSRPNEDHYFDWLDKQPRGSVLYVSQGSLHSASQAQMDEIAAGLKASGARFFWVAREEALELKDKCGEMGIVVPWCDQLRVLCHASMGGFWSHCGWNSTSEAVFAGLPMLTFPIYWDQVPNSKMIVEDWKIGWKVKKGLGEETLVSREEIAGIVRRFMDLENEEGKEMRRRARELRDIYRQAVRKGGSSYNSVEAFISYVLSR</sequence>
<dbReference type="EMBL" id="JBEDUW010000003">
    <property type="protein sequence ID" value="KAK9940871.1"/>
    <property type="molecule type" value="Genomic_DNA"/>
</dbReference>
<dbReference type="InterPro" id="IPR002213">
    <property type="entry name" value="UDP_glucos_trans"/>
</dbReference>
<comment type="caution">
    <text evidence="3">The sequence shown here is derived from an EMBL/GenBank/DDBJ whole genome shotgun (WGS) entry which is preliminary data.</text>
</comment>
<dbReference type="AlphaFoldDB" id="A0AAW1XXA5"/>
<dbReference type="Proteomes" id="UP001457282">
    <property type="component" value="Unassembled WGS sequence"/>
</dbReference>
<evidence type="ECO:0000313" key="3">
    <source>
        <dbReference type="EMBL" id="KAK9940871.1"/>
    </source>
</evidence>
<accession>A0AAW1XXA5</accession>
<name>A0AAW1XXA5_RUBAR</name>
<evidence type="ECO:0000256" key="2">
    <source>
        <dbReference type="ARBA" id="ARBA00022679"/>
    </source>
</evidence>
<keyword evidence="2" id="KW-0808">Transferase</keyword>
<comment type="similarity">
    <text evidence="1">Belongs to the UDP-glycosyltransferase family.</text>
</comment>
<evidence type="ECO:0000313" key="4">
    <source>
        <dbReference type="Proteomes" id="UP001457282"/>
    </source>
</evidence>
<dbReference type="PANTHER" id="PTHR11926:SF774">
    <property type="entry name" value="UDP-GLYCOSYLTRANSFERASE 85A1-RELATED"/>
    <property type="match status" value="1"/>
</dbReference>
<dbReference type="GO" id="GO:0080044">
    <property type="term" value="F:quercetin 7-O-glucosyltransferase activity"/>
    <property type="evidence" value="ECO:0007669"/>
    <property type="project" value="TreeGrafter"/>
</dbReference>
<dbReference type="Pfam" id="PF00201">
    <property type="entry name" value="UDPGT"/>
    <property type="match status" value="1"/>
</dbReference>
<dbReference type="GO" id="GO:0080043">
    <property type="term" value="F:quercetin 3-O-glucosyltransferase activity"/>
    <property type="evidence" value="ECO:0007669"/>
    <property type="project" value="TreeGrafter"/>
</dbReference>
<dbReference type="Gene3D" id="3.40.50.2000">
    <property type="entry name" value="Glycogen Phosphorylase B"/>
    <property type="match status" value="2"/>
</dbReference>
<proteinExistence type="inferred from homology"/>
<dbReference type="CDD" id="cd03784">
    <property type="entry name" value="GT1_Gtf-like"/>
    <property type="match status" value="1"/>
</dbReference>
<dbReference type="PANTHER" id="PTHR11926">
    <property type="entry name" value="GLUCOSYL/GLUCURONOSYL TRANSFERASES"/>
    <property type="match status" value="1"/>
</dbReference>
<dbReference type="SUPFAM" id="SSF53756">
    <property type="entry name" value="UDP-Glycosyltransferase/glycogen phosphorylase"/>
    <property type="match status" value="1"/>
</dbReference>
<keyword evidence="4" id="KW-1185">Reference proteome</keyword>